<evidence type="ECO:0000313" key="6">
    <source>
        <dbReference type="Proteomes" id="UP000570595"/>
    </source>
</evidence>
<dbReference type="Pfam" id="PF25390">
    <property type="entry name" value="WD40_RLD"/>
    <property type="match status" value="1"/>
</dbReference>
<protein>
    <recommendedName>
        <fullName evidence="4">RCC1-like domain-containing protein</fullName>
    </recommendedName>
</protein>
<evidence type="ECO:0000313" key="5">
    <source>
        <dbReference type="EMBL" id="KAF4660182.1"/>
    </source>
</evidence>
<dbReference type="InterPro" id="IPR051210">
    <property type="entry name" value="Ub_ligase/GEF_domain"/>
</dbReference>
<feature type="repeat" description="RCC1" evidence="2">
    <location>
        <begin position="158"/>
        <end position="223"/>
    </location>
</feature>
<organism evidence="5 6">
    <name type="scientific">Perkinsus olseni</name>
    <name type="common">Perkinsus atlanticus</name>
    <dbReference type="NCBI Taxonomy" id="32597"/>
    <lineage>
        <taxon>Eukaryota</taxon>
        <taxon>Sar</taxon>
        <taxon>Alveolata</taxon>
        <taxon>Perkinsozoa</taxon>
        <taxon>Perkinsea</taxon>
        <taxon>Perkinsida</taxon>
        <taxon>Perkinsidae</taxon>
        <taxon>Perkinsus</taxon>
    </lineage>
</organism>
<dbReference type="InterPro" id="IPR000408">
    <property type="entry name" value="Reg_chr_condens"/>
</dbReference>
<evidence type="ECO:0000259" key="4">
    <source>
        <dbReference type="Pfam" id="PF25390"/>
    </source>
</evidence>
<feature type="signal peptide" evidence="3">
    <location>
        <begin position="1"/>
        <end position="28"/>
    </location>
</feature>
<dbReference type="PANTHER" id="PTHR22870:SF466">
    <property type="entry name" value="ANKYRIN REPEAT-CONTAINING PROTEIN"/>
    <property type="match status" value="1"/>
</dbReference>
<dbReference type="PRINTS" id="PR00633">
    <property type="entry name" value="RCCNDNSATION"/>
</dbReference>
<feature type="repeat" description="RCC1" evidence="2">
    <location>
        <begin position="103"/>
        <end position="157"/>
    </location>
</feature>
<dbReference type="EMBL" id="JABAHT010000240">
    <property type="protein sequence ID" value="KAF4660182.1"/>
    <property type="molecule type" value="Genomic_DNA"/>
</dbReference>
<evidence type="ECO:0000256" key="2">
    <source>
        <dbReference type="PROSITE-ProRule" id="PRU00235"/>
    </source>
</evidence>
<proteinExistence type="predicted"/>
<sequence>MASFFTTTTIRSLSSAALGALATGGVAAVCYKNGDRDRHFVYCQELAKAPQHKMFAWGYGVMGQLGQGDGKNKTKPVPVVGIDGNPWRAACGLTNTAVITTEGKLYTWGCGQDGQLAHGVDSRLNALVPARAEGLPDDKKVVGVSLGESHSVAVMEDGSAWAWGKNNLGQCGCGVHAKSNDNLFTTGRELPKPYSPGEVKLPAGKKVMSAASGSNHTVAVCTDGSLLVWGSGWDGQLGTGNRRDVFIPVEPEQGEMSGEHNTIGVSCGQDFSAVVSSDGELYTFGSNQYGQLGVGDGCLRSSTPLRVRGPLEERKIVKVACGGSHMAAVTDEGELYTWGYGRDGNLGHGDKADVGVPKLVEALKGKRIVDVAAGGGHTMTLDDKGVLYVFGRGRDGQLGRGDNVESVAAYRPVPVVVDYFGAKKLRVNAIACGNDHSVALAA</sequence>
<feature type="repeat" description="RCC1" evidence="2">
    <location>
        <begin position="333"/>
        <end position="384"/>
    </location>
</feature>
<evidence type="ECO:0000256" key="3">
    <source>
        <dbReference type="SAM" id="SignalP"/>
    </source>
</evidence>
<dbReference type="SUPFAM" id="SSF50985">
    <property type="entry name" value="RCC1/BLIP-II"/>
    <property type="match status" value="2"/>
</dbReference>
<evidence type="ECO:0000256" key="1">
    <source>
        <dbReference type="ARBA" id="ARBA00022737"/>
    </source>
</evidence>
<comment type="caution">
    <text evidence="5">The sequence shown here is derived from an EMBL/GenBank/DDBJ whole genome shotgun (WGS) entry which is preliminary data.</text>
</comment>
<feature type="repeat" description="RCC1" evidence="2">
    <location>
        <begin position="224"/>
        <end position="278"/>
    </location>
</feature>
<feature type="domain" description="RCC1-like" evidence="4">
    <location>
        <begin position="54"/>
        <end position="439"/>
    </location>
</feature>
<dbReference type="Gene3D" id="2.130.10.30">
    <property type="entry name" value="Regulator of chromosome condensation 1/beta-lactamase-inhibitor protein II"/>
    <property type="match status" value="2"/>
</dbReference>
<dbReference type="PANTHER" id="PTHR22870">
    <property type="entry name" value="REGULATOR OF CHROMOSOME CONDENSATION"/>
    <property type="match status" value="1"/>
</dbReference>
<dbReference type="OrthoDB" id="10256179at2759"/>
<accession>A0A7J6LLM9</accession>
<dbReference type="PROSITE" id="PS00626">
    <property type="entry name" value="RCC1_2"/>
    <property type="match status" value="3"/>
</dbReference>
<reference evidence="5 6" key="1">
    <citation type="submission" date="2020-04" db="EMBL/GenBank/DDBJ databases">
        <title>Perkinsus olseni comparative genomics.</title>
        <authorList>
            <person name="Bogema D.R."/>
        </authorList>
    </citation>
    <scope>NUCLEOTIDE SEQUENCE [LARGE SCALE GENOMIC DNA]</scope>
    <source>
        <strain evidence="5">ATCC PRA-179</strain>
    </source>
</reference>
<dbReference type="PROSITE" id="PS50012">
    <property type="entry name" value="RCC1_3"/>
    <property type="match status" value="7"/>
</dbReference>
<dbReference type="InterPro" id="IPR058923">
    <property type="entry name" value="RCC1-like_dom"/>
</dbReference>
<keyword evidence="1" id="KW-0677">Repeat</keyword>
<feature type="chain" id="PRO_5029630593" description="RCC1-like domain-containing protein" evidence="3">
    <location>
        <begin position="29"/>
        <end position="442"/>
    </location>
</feature>
<keyword evidence="3" id="KW-0732">Signal</keyword>
<feature type="repeat" description="RCC1" evidence="2">
    <location>
        <begin position="385"/>
        <end position="442"/>
    </location>
</feature>
<dbReference type="Proteomes" id="UP000570595">
    <property type="component" value="Unassembled WGS sequence"/>
</dbReference>
<feature type="repeat" description="RCC1" evidence="2">
    <location>
        <begin position="52"/>
        <end position="102"/>
    </location>
</feature>
<gene>
    <name evidence="5" type="ORF">FOZ61_004209</name>
</gene>
<dbReference type="InterPro" id="IPR009091">
    <property type="entry name" value="RCC1/BLIP-II"/>
</dbReference>
<dbReference type="AlphaFoldDB" id="A0A7J6LLM9"/>
<name>A0A7J6LLM9_PEROL</name>
<feature type="repeat" description="RCC1" evidence="2">
    <location>
        <begin position="279"/>
        <end position="332"/>
    </location>
</feature>